<proteinExistence type="predicted"/>
<keyword evidence="1" id="KW-1133">Transmembrane helix</keyword>
<evidence type="ECO:0008006" key="4">
    <source>
        <dbReference type="Google" id="ProtNLM"/>
    </source>
</evidence>
<dbReference type="AlphaFoldDB" id="A0A0R2L927"/>
<dbReference type="PATRIC" id="fig|449659.4.peg.1085"/>
<sequence length="164" mass="18531">MAVNVKKALGAGIVAGLISGLVKMGWENVFPPRTEERDAKNPPYKTMKFLGVPDKVIHQNYTFSGHKIEWPGFIIHYGFSVSWAVIYELLRHRYPAITKDHGSWYGIGVWAIFHLGVMPALNVVPSAKEQPKDEHLSELVGHMVWMWTNDLVGGKVYDELSKKD</sequence>
<dbReference type="Pfam" id="PF07274">
    <property type="entry name" value="DUF1440"/>
    <property type="match status" value="1"/>
</dbReference>
<comment type="caution">
    <text evidence="2">The sequence shown here is derived from an EMBL/GenBank/DDBJ whole genome shotgun (WGS) entry which is preliminary data.</text>
</comment>
<organism evidence="2 3">
    <name type="scientific">Ligilactobacillus pobuzihii</name>
    <dbReference type="NCBI Taxonomy" id="449659"/>
    <lineage>
        <taxon>Bacteria</taxon>
        <taxon>Bacillati</taxon>
        <taxon>Bacillota</taxon>
        <taxon>Bacilli</taxon>
        <taxon>Lactobacillales</taxon>
        <taxon>Lactobacillaceae</taxon>
        <taxon>Ligilactobacillus</taxon>
    </lineage>
</organism>
<dbReference type="OrthoDB" id="1629003at2"/>
<dbReference type="RefSeq" id="WP_017868515.1">
    <property type="nucleotide sequence ID" value="NZ_BJYB01000008.1"/>
</dbReference>
<feature type="transmembrane region" description="Helical" evidence="1">
    <location>
        <begin position="102"/>
        <end position="121"/>
    </location>
</feature>
<evidence type="ECO:0000313" key="3">
    <source>
        <dbReference type="Proteomes" id="UP000051886"/>
    </source>
</evidence>
<feature type="transmembrane region" description="Helical" evidence="1">
    <location>
        <begin position="70"/>
        <end position="90"/>
    </location>
</feature>
<dbReference type="EMBL" id="JQCN01000070">
    <property type="protein sequence ID" value="KRN95626.1"/>
    <property type="molecule type" value="Genomic_DNA"/>
</dbReference>
<protein>
    <recommendedName>
        <fullName evidence="4">Periplasmic secreted protein</fullName>
    </recommendedName>
</protein>
<dbReference type="InterPro" id="IPR009898">
    <property type="entry name" value="DUF1440"/>
</dbReference>
<name>A0A0R2L927_9LACO</name>
<reference evidence="2 3" key="1">
    <citation type="journal article" date="2015" name="Genome Announc.">
        <title>Expanding the biotechnology potential of lactobacilli through comparative genomics of 213 strains and associated genera.</title>
        <authorList>
            <person name="Sun Z."/>
            <person name="Harris H.M."/>
            <person name="McCann A."/>
            <person name="Guo C."/>
            <person name="Argimon S."/>
            <person name="Zhang W."/>
            <person name="Yang X."/>
            <person name="Jeffery I.B."/>
            <person name="Cooney J.C."/>
            <person name="Kagawa T.F."/>
            <person name="Liu W."/>
            <person name="Song Y."/>
            <person name="Salvetti E."/>
            <person name="Wrobel A."/>
            <person name="Rasinkangas P."/>
            <person name="Parkhill J."/>
            <person name="Rea M.C."/>
            <person name="O'Sullivan O."/>
            <person name="Ritari J."/>
            <person name="Douillard F.P."/>
            <person name="Paul Ross R."/>
            <person name="Yang R."/>
            <person name="Briner A.E."/>
            <person name="Felis G.E."/>
            <person name="de Vos W.M."/>
            <person name="Barrangou R."/>
            <person name="Klaenhammer T.R."/>
            <person name="Caufield P.W."/>
            <person name="Cui Y."/>
            <person name="Zhang H."/>
            <person name="O'Toole P.W."/>
        </authorList>
    </citation>
    <scope>NUCLEOTIDE SEQUENCE [LARGE SCALE GENOMIC DNA]</scope>
    <source>
        <strain evidence="2 3">NBRC 103219</strain>
    </source>
</reference>
<evidence type="ECO:0000313" key="2">
    <source>
        <dbReference type="EMBL" id="KRN95626.1"/>
    </source>
</evidence>
<dbReference type="STRING" id="449659.IV66_GL001075"/>
<evidence type="ECO:0000256" key="1">
    <source>
        <dbReference type="SAM" id="Phobius"/>
    </source>
</evidence>
<keyword evidence="3" id="KW-1185">Reference proteome</keyword>
<dbReference type="Proteomes" id="UP000051886">
    <property type="component" value="Unassembled WGS sequence"/>
</dbReference>
<accession>A0A0R2L927</accession>
<keyword evidence="1" id="KW-0812">Transmembrane</keyword>
<keyword evidence="1" id="KW-0472">Membrane</keyword>
<gene>
    <name evidence="2" type="ORF">IV66_GL001075</name>
</gene>